<name>A0A1M5SWY1_9FLAO</name>
<gene>
    <name evidence="2" type="ORF">SAMN05444281_0577</name>
</gene>
<dbReference type="EMBL" id="FQXQ01000001">
    <property type="protein sequence ID" value="SHH43081.1"/>
    <property type="molecule type" value="Genomic_DNA"/>
</dbReference>
<organism evidence="2 3">
    <name type="scientific">Wenyingzhuangia marina</name>
    <dbReference type="NCBI Taxonomy" id="1195760"/>
    <lineage>
        <taxon>Bacteria</taxon>
        <taxon>Pseudomonadati</taxon>
        <taxon>Bacteroidota</taxon>
        <taxon>Flavobacteriia</taxon>
        <taxon>Flavobacteriales</taxon>
        <taxon>Flavobacteriaceae</taxon>
        <taxon>Wenyingzhuangia</taxon>
    </lineage>
</organism>
<evidence type="ECO:0000256" key="1">
    <source>
        <dbReference type="SAM" id="Phobius"/>
    </source>
</evidence>
<accession>A0A1M5SWY1</accession>
<keyword evidence="1" id="KW-1133">Transmembrane helix</keyword>
<evidence type="ECO:0000313" key="2">
    <source>
        <dbReference type="EMBL" id="SHH43081.1"/>
    </source>
</evidence>
<protein>
    <submittedName>
        <fullName evidence="2">Uncharacterized protein</fullName>
    </submittedName>
</protein>
<evidence type="ECO:0000313" key="3">
    <source>
        <dbReference type="Proteomes" id="UP000184109"/>
    </source>
</evidence>
<sequence length="140" mass="16522">MKEIESDKIFDLLAIKSYEELDNAERELVDKELSPTEYESFRDVIRDFKEVDESIELIKPETTFKKAQEKKKWWNYSIPTYQVAAVLVVAMMSTFILTKNSMKQSTDIVQVNSQLDTLRTSKKSINMEEEKYPTAFVIYW</sequence>
<dbReference type="STRING" id="1195760.SAMN05444281_0577"/>
<dbReference type="Proteomes" id="UP000184109">
    <property type="component" value="Unassembled WGS sequence"/>
</dbReference>
<feature type="transmembrane region" description="Helical" evidence="1">
    <location>
        <begin position="78"/>
        <end position="97"/>
    </location>
</feature>
<keyword evidence="1" id="KW-0812">Transmembrane</keyword>
<keyword evidence="3" id="KW-1185">Reference proteome</keyword>
<keyword evidence="1" id="KW-0472">Membrane</keyword>
<dbReference type="RefSeq" id="WP_073118164.1">
    <property type="nucleotide sequence ID" value="NZ_BMEN01000001.1"/>
</dbReference>
<proteinExistence type="predicted"/>
<dbReference type="AlphaFoldDB" id="A0A1M5SWY1"/>
<reference evidence="3" key="1">
    <citation type="submission" date="2016-11" db="EMBL/GenBank/DDBJ databases">
        <authorList>
            <person name="Varghese N."/>
            <person name="Submissions S."/>
        </authorList>
    </citation>
    <scope>NUCLEOTIDE SEQUENCE [LARGE SCALE GENOMIC DNA]</scope>
    <source>
        <strain evidence="3">DSM 100572</strain>
    </source>
</reference>